<dbReference type="Gene3D" id="3.40.50.720">
    <property type="entry name" value="NAD(P)-binding Rossmann-like Domain"/>
    <property type="match status" value="1"/>
</dbReference>
<organism evidence="4 5">
    <name type="scientific">Purpureocillium lilacinum</name>
    <name type="common">Paecilomyces lilacinus</name>
    <dbReference type="NCBI Taxonomy" id="33203"/>
    <lineage>
        <taxon>Eukaryota</taxon>
        <taxon>Fungi</taxon>
        <taxon>Dikarya</taxon>
        <taxon>Ascomycota</taxon>
        <taxon>Pezizomycotina</taxon>
        <taxon>Sordariomycetes</taxon>
        <taxon>Hypocreomycetidae</taxon>
        <taxon>Hypocreales</taxon>
        <taxon>Ophiocordycipitaceae</taxon>
        <taxon>Purpureocillium</taxon>
    </lineage>
</organism>
<dbReference type="EMBL" id="JAWRVI010000099">
    <property type="protein sequence ID" value="KAK4077315.1"/>
    <property type="molecule type" value="Genomic_DNA"/>
</dbReference>
<dbReference type="SUPFAM" id="SSF51735">
    <property type="entry name" value="NAD(P)-binding Rossmann-fold domains"/>
    <property type="match status" value="1"/>
</dbReference>
<gene>
    <name evidence="4" type="ORF">Purlil1_12351</name>
</gene>
<dbReference type="InterPro" id="IPR002347">
    <property type="entry name" value="SDR_fam"/>
</dbReference>
<dbReference type="PROSITE" id="PS00061">
    <property type="entry name" value="ADH_SHORT"/>
    <property type="match status" value="1"/>
</dbReference>
<dbReference type="InterPro" id="IPR036291">
    <property type="entry name" value="NAD(P)-bd_dom_sf"/>
</dbReference>
<keyword evidence="5" id="KW-1185">Reference proteome</keyword>
<keyword evidence="3" id="KW-0560">Oxidoreductase</keyword>
<dbReference type="Proteomes" id="UP001287286">
    <property type="component" value="Unassembled WGS sequence"/>
</dbReference>
<comment type="caution">
    <text evidence="4">The sequence shown here is derived from an EMBL/GenBank/DDBJ whole genome shotgun (WGS) entry which is preliminary data.</text>
</comment>
<keyword evidence="2" id="KW-0521">NADP</keyword>
<evidence type="ECO:0000313" key="4">
    <source>
        <dbReference type="EMBL" id="KAK4077315.1"/>
    </source>
</evidence>
<dbReference type="PANTHER" id="PTHR48107">
    <property type="entry name" value="NADPH-DEPENDENT ALDEHYDE REDUCTASE-LIKE PROTEIN, CHLOROPLASTIC-RELATED"/>
    <property type="match status" value="1"/>
</dbReference>
<dbReference type="InterPro" id="IPR020904">
    <property type="entry name" value="Sc_DH/Rdtase_CS"/>
</dbReference>
<evidence type="ECO:0000256" key="2">
    <source>
        <dbReference type="ARBA" id="ARBA00022857"/>
    </source>
</evidence>
<evidence type="ECO:0000256" key="3">
    <source>
        <dbReference type="ARBA" id="ARBA00023002"/>
    </source>
</evidence>
<dbReference type="PANTHER" id="PTHR48107:SF16">
    <property type="entry name" value="NADPH-DEPENDENT ALDEHYDE REDUCTASE 1, CHLOROPLASTIC"/>
    <property type="match status" value="1"/>
</dbReference>
<accession>A0ABR0BH44</accession>
<proteinExistence type="inferred from homology"/>
<evidence type="ECO:0008006" key="6">
    <source>
        <dbReference type="Google" id="ProtNLM"/>
    </source>
</evidence>
<dbReference type="PRINTS" id="PR00081">
    <property type="entry name" value="GDHRDH"/>
</dbReference>
<protein>
    <recommendedName>
        <fullName evidence="6">Oxidoreductase</fullName>
    </recommendedName>
</protein>
<dbReference type="Pfam" id="PF13561">
    <property type="entry name" value="adh_short_C2"/>
    <property type="match status" value="1"/>
</dbReference>
<name>A0ABR0BH44_PURLI</name>
<evidence type="ECO:0000313" key="5">
    <source>
        <dbReference type="Proteomes" id="UP001287286"/>
    </source>
</evidence>
<reference evidence="4 5" key="1">
    <citation type="journal article" date="2024" name="Microbiol. Resour. Announc.">
        <title>Genome annotations for the ascomycete fungi Trichoderma harzianum, Trichoderma aggressivum, and Purpureocillium lilacinum.</title>
        <authorList>
            <person name="Beijen E.P.W."/>
            <person name="Ohm R.A."/>
        </authorList>
    </citation>
    <scope>NUCLEOTIDE SEQUENCE [LARGE SCALE GENOMIC DNA]</scope>
    <source>
        <strain evidence="4 5">CBS 150709</strain>
    </source>
</reference>
<dbReference type="PRINTS" id="PR00080">
    <property type="entry name" value="SDRFAMILY"/>
</dbReference>
<sequence>MILLGPFARANLILVHAEEIVRFGGQHYGRDFWCNTQSSVQNTLTPHSDIHPQSPLFGVLARRRGYWTSFWPKVKSAFSMISRRLVHPQLNHVTGALHLLTREFRHAPCDARISYRRVRPQFMKASHITAKRRLGPAVFHGSRAYRFSRAPQTRSIVTMSGNQGQFKPVQVPQSQVIPGLEKDLQPTSEPTKLEGKDQFHEYRAANKLEGCKAFITGGDSGIGRSVALLFAREGADVTIVYLPEEEKDAQDTKKMVANEGRECLLVAGNLMDNKTCEDAIKQHVDKYGKIHVLVNNASKQIMCEDLKEINLDNVESTFRSNIMQMFAITKIALHHMEKGGSIINTTSTVAFRGSGGMVDYSATKGAIVSFTRSLAKQRTPKGIRVNAVAPGPVHTPIQPASRPAEQMEGFGQKSQIGRRGQPSEIAPSFVFLASKDAELYYGQVLHAYPFGD</sequence>
<evidence type="ECO:0000256" key="1">
    <source>
        <dbReference type="ARBA" id="ARBA00006484"/>
    </source>
</evidence>
<comment type="similarity">
    <text evidence="1">Belongs to the short-chain dehydrogenases/reductases (SDR) family.</text>
</comment>